<feature type="transmembrane region" description="Helical" evidence="7">
    <location>
        <begin position="255"/>
        <end position="280"/>
    </location>
</feature>
<dbReference type="SUPFAM" id="SSF161098">
    <property type="entry name" value="MetI-like"/>
    <property type="match status" value="1"/>
</dbReference>
<comment type="caution">
    <text evidence="9">The sequence shown here is derived from an EMBL/GenBank/DDBJ whole genome shotgun (WGS) entry which is preliminary data.</text>
</comment>
<comment type="subcellular location">
    <subcellularLocation>
        <location evidence="1 7">Cell membrane</location>
        <topology evidence="1 7">Multi-pass membrane protein</topology>
    </subcellularLocation>
</comment>
<keyword evidence="10" id="KW-1185">Reference proteome</keyword>
<dbReference type="InterPro" id="IPR000515">
    <property type="entry name" value="MetI-like"/>
</dbReference>
<dbReference type="RefSeq" id="WP_068535573.1">
    <property type="nucleotide sequence ID" value="NZ_LVJH01000039.1"/>
</dbReference>
<feature type="transmembrane region" description="Helical" evidence="7">
    <location>
        <begin position="12"/>
        <end position="35"/>
    </location>
</feature>
<evidence type="ECO:0000256" key="1">
    <source>
        <dbReference type="ARBA" id="ARBA00004651"/>
    </source>
</evidence>
<dbReference type="Proteomes" id="UP000076967">
    <property type="component" value="Unassembled WGS sequence"/>
</dbReference>
<keyword evidence="4 7" id="KW-0812">Transmembrane</keyword>
<protein>
    <recommendedName>
        <fullName evidence="8">ABC transmembrane type-1 domain-containing protein</fullName>
    </recommendedName>
</protein>
<dbReference type="PROSITE" id="PS50928">
    <property type="entry name" value="ABC_TM1"/>
    <property type="match status" value="1"/>
</dbReference>
<dbReference type="STRING" id="494026.PGLA_18140"/>
<feature type="transmembrane region" description="Helical" evidence="7">
    <location>
        <begin position="113"/>
        <end position="135"/>
    </location>
</feature>
<evidence type="ECO:0000259" key="8">
    <source>
        <dbReference type="PROSITE" id="PS50928"/>
    </source>
</evidence>
<dbReference type="OrthoDB" id="9810086at2"/>
<feature type="transmembrane region" description="Helical" evidence="7">
    <location>
        <begin position="82"/>
        <end position="101"/>
    </location>
</feature>
<evidence type="ECO:0000256" key="5">
    <source>
        <dbReference type="ARBA" id="ARBA00022989"/>
    </source>
</evidence>
<evidence type="ECO:0000256" key="6">
    <source>
        <dbReference type="ARBA" id="ARBA00023136"/>
    </source>
</evidence>
<dbReference type="PANTHER" id="PTHR43744:SF9">
    <property type="entry name" value="POLYGALACTURONAN_RHAMNOGALACTURONAN TRANSPORT SYSTEM PERMEASE PROTEIN YTCP"/>
    <property type="match status" value="1"/>
</dbReference>
<evidence type="ECO:0000256" key="3">
    <source>
        <dbReference type="ARBA" id="ARBA00022475"/>
    </source>
</evidence>
<evidence type="ECO:0000256" key="7">
    <source>
        <dbReference type="RuleBase" id="RU363032"/>
    </source>
</evidence>
<evidence type="ECO:0000256" key="2">
    <source>
        <dbReference type="ARBA" id="ARBA00022448"/>
    </source>
</evidence>
<dbReference type="PANTHER" id="PTHR43744">
    <property type="entry name" value="ABC TRANSPORTER PERMEASE PROTEIN MG189-RELATED-RELATED"/>
    <property type="match status" value="1"/>
</dbReference>
<evidence type="ECO:0000313" key="10">
    <source>
        <dbReference type="Proteomes" id="UP000076967"/>
    </source>
</evidence>
<keyword evidence="5 7" id="KW-1133">Transmembrane helix</keyword>
<dbReference type="Pfam" id="PF00528">
    <property type="entry name" value="BPD_transp_1"/>
    <property type="match status" value="1"/>
</dbReference>
<feature type="domain" description="ABC transmembrane type-1" evidence="8">
    <location>
        <begin position="78"/>
        <end position="269"/>
    </location>
</feature>
<evidence type="ECO:0000313" key="9">
    <source>
        <dbReference type="EMBL" id="OAB40083.1"/>
    </source>
</evidence>
<accession>A0A162M8G6</accession>
<dbReference type="CDD" id="cd06261">
    <property type="entry name" value="TM_PBP2"/>
    <property type="match status" value="1"/>
</dbReference>
<keyword evidence="3" id="KW-1003">Cell membrane</keyword>
<keyword evidence="6 7" id="KW-0472">Membrane</keyword>
<feature type="transmembrane region" description="Helical" evidence="7">
    <location>
        <begin position="186"/>
        <end position="208"/>
    </location>
</feature>
<dbReference type="AlphaFoldDB" id="A0A162M8G6"/>
<dbReference type="EMBL" id="LVJH01000039">
    <property type="protein sequence ID" value="OAB40083.1"/>
    <property type="molecule type" value="Genomic_DNA"/>
</dbReference>
<organism evidence="9 10">
    <name type="scientific">Paenibacillus glacialis</name>
    <dbReference type="NCBI Taxonomy" id="494026"/>
    <lineage>
        <taxon>Bacteria</taxon>
        <taxon>Bacillati</taxon>
        <taxon>Bacillota</taxon>
        <taxon>Bacilli</taxon>
        <taxon>Bacillales</taxon>
        <taxon>Paenibacillaceae</taxon>
        <taxon>Paenibacillus</taxon>
    </lineage>
</organism>
<proteinExistence type="inferred from homology"/>
<dbReference type="GO" id="GO:0055085">
    <property type="term" value="P:transmembrane transport"/>
    <property type="evidence" value="ECO:0007669"/>
    <property type="project" value="InterPro"/>
</dbReference>
<evidence type="ECO:0000256" key="4">
    <source>
        <dbReference type="ARBA" id="ARBA00022692"/>
    </source>
</evidence>
<gene>
    <name evidence="9" type="ORF">PGLA_18140</name>
</gene>
<reference evidence="9 10" key="1">
    <citation type="submission" date="2016-03" db="EMBL/GenBank/DDBJ databases">
        <title>Draft genome sequence of Paenibacillus glacialis DSM 22343.</title>
        <authorList>
            <person name="Shin S.-K."/>
            <person name="Yi H."/>
        </authorList>
    </citation>
    <scope>NUCLEOTIDE SEQUENCE [LARGE SCALE GENOMIC DNA]</scope>
    <source>
        <strain evidence="9 10">DSM 22343</strain>
    </source>
</reference>
<dbReference type="GO" id="GO:0005886">
    <property type="term" value="C:plasma membrane"/>
    <property type="evidence" value="ECO:0007669"/>
    <property type="project" value="UniProtKB-SubCell"/>
</dbReference>
<dbReference type="Gene3D" id="1.10.3720.10">
    <property type="entry name" value="MetI-like"/>
    <property type="match status" value="1"/>
</dbReference>
<feature type="transmembrane region" description="Helical" evidence="7">
    <location>
        <begin position="147"/>
        <end position="165"/>
    </location>
</feature>
<dbReference type="InterPro" id="IPR035906">
    <property type="entry name" value="MetI-like_sf"/>
</dbReference>
<comment type="similarity">
    <text evidence="7">Belongs to the binding-protein-dependent transport system permease family.</text>
</comment>
<sequence length="295" mass="33285">MLLGKKRIEKGDIFFAIFIYAFVIGVCILTLYPFLYILSISLSDTGSVTRNEVFLLPKGFNLAAFETVLSYKGIMIAYGNTIFYTVVGTIVSLLLTTLAAYPLSRQDWKFRNIATIFLVITLWFGGGIIPFYLVIKNLHLLDTRLSILLYAAISTFYIIIVRSYFESLPKELEESAKIDGANDLRIFIQIILPLSKPVLAAIGLYYAIGKWNSFFWEMILINNEKLLPVQAVLVRIIRDSSFDREMEKALVQNAAVLPITIQYAAIIITSLPIIAVYPFLQKYFVKGVMIGAVKS</sequence>
<keyword evidence="2 7" id="KW-0813">Transport</keyword>
<name>A0A162M8G6_9BACL</name>